<organism evidence="1 2">
    <name type="scientific">Albidovulum marisflavi</name>
    <dbReference type="NCBI Taxonomy" id="2984159"/>
    <lineage>
        <taxon>Bacteria</taxon>
        <taxon>Pseudomonadati</taxon>
        <taxon>Pseudomonadota</taxon>
        <taxon>Alphaproteobacteria</taxon>
        <taxon>Rhodobacterales</taxon>
        <taxon>Paracoccaceae</taxon>
        <taxon>Albidovulum</taxon>
    </lineage>
</organism>
<dbReference type="InterPro" id="IPR029063">
    <property type="entry name" value="SAM-dependent_MTases_sf"/>
</dbReference>
<name>A0ABT2ZHI4_9RHOB</name>
<dbReference type="GO" id="GO:0008168">
    <property type="term" value="F:methyltransferase activity"/>
    <property type="evidence" value="ECO:0007669"/>
    <property type="project" value="UniProtKB-KW"/>
</dbReference>
<dbReference type="Gene3D" id="3.40.50.150">
    <property type="entry name" value="Vaccinia Virus protein VP39"/>
    <property type="match status" value="1"/>
</dbReference>
<dbReference type="Proteomes" id="UP001652542">
    <property type="component" value="Unassembled WGS sequence"/>
</dbReference>
<dbReference type="GO" id="GO:0032259">
    <property type="term" value="P:methylation"/>
    <property type="evidence" value="ECO:0007669"/>
    <property type="project" value="UniProtKB-KW"/>
</dbReference>
<proteinExistence type="predicted"/>
<dbReference type="SUPFAM" id="SSF53335">
    <property type="entry name" value="S-adenosyl-L-methionine-dependent methyltransferases"/>
    <property type="match status" value="1"/>
</dbReference>
<dbReference type="RefSeq" id="WP_263736268.1">
    <property type="nucleotide sequence ID" value="NZ_JAOWKY010000007.1"/>
</dbReference>
<reference evidence="1 2" key="1">
    <citation type="submission" date="2022-10" db="EMBL/GenBank/DDBJ databases">
        <title>Defluviimonas sp. nov., isolated from ocean surface water.</title>
        <authorList>
            <person name="He W."/>
            <person name="Wang L."/>
            <person name="Zhang D.-F."/>
        </authorList>
    </citation>
    <scope>NUCLEOTIDE SEQUENCE [LARGE SCALE GENOMIC DNA]</scope>
    <source>
        <strain evidence="1 2">WL0002</strain>
    </source>
</reference>
<keyword evidence="2" id="KW-1185">Reference proteome</keyword>
<evidence type="ECO:0000313" key="1">
    <source>
        <dbReference type="EMBL" id="MCV2870589.1"/>
    </source>
</evidence>
<comment type="caution">
    <text evidence="1">The sequence shown here is derived from an EMBL/GenBank/DDBJ whole genome shotgun (WGS) entry which is preliminary data.</text>
</comment>
<keyword evidence="1" id="KW-0808">Transferase</keyword>
<evidence type="ECO:0000313" key="2">
    <source>
        <dbReference type="Proteomes" id="UP001652542"/>
    </source>
</evidence>
<protein>
    <submittedName>
        <fullName evidence="1">Class I SAM-dependent methyltransferase</fullName>
    </submittedName>
</protein>
<dbReference type="EMBL" id="JAOWKY010000007">
    <property type="protein sequence ID" value="MCV2870589.1"/>
    <property type="molecule type" value="Genomic_DNA"/>
</dbReference>
<keyword evidence="1" id="KW-0489">Methyltransferase</keyword>
<gene>
    <name evidence="1" type="ORF">OEW28_18405</name>
</gene>
<sequence length="280" mass="30478">MKRDPAEFTGAPWRGLENQIPPRARTVPTMLRDEEQALYYWLGRDWAKGKGAVVDLGCFVGGSTARFAAGITEAQRNTQVHAFDRFTANEQTKERTLYPQGIRAFEGTDVLDLAQSLLTPWVENVTLHPGDILRARWNADPIEVLAVDAAKTARSADRIAAEFFPALIPGASVIVQQDLLHWKQPWLIAQMHALADAATPVAFCARDCAVFLVTGKIGPQQVEAAQTALLDDRELVEVLESAAASAAFAPVARRIGKAIDAVKANPGERRAWALSKEAAG</sequence>
<accession>A0ABT2ZHI4</accession>